<feature type="coiled-coil region" evidence="15">
    <location>
        <begin position="1004"/>
        <end position="1031"/>
    </location>
</feature>
<dbReference type="PROSITE" id="PS51192">
    <property type="entry name" value="HELICASE_ATP_BIND_1"/>
    <property type="match status" value="1"/>
</dbReference>
<dbReference type="EnsemblPlants" id="KEH42504">
    <property type="protein sequence ID" value="KEH42504"/>
    <property type="gene ID" value="MTR_1g069755"/>
</dbReference>
<keyword evidence="7" id="KW-0067">ATP-binding</keyword>
<dbReference type="InterPro" id="IPR049730">
    <property type="entry name" value="SNF2/RAD54-like_C"/>
</dbReference>
<keyword evidence="3" id="KW-0547">Nucleotide-binding</keyword>
<evidence type="ECO:0000256" key="14">
    <source>
        <dbReference type="ARBA" id="ARBA00062988"/>
    </source>
</evidence>
<keyword evidence="5 20" id="KW-0378">Hydrolase</keyword>
<dbReference type="GO" id="GO:0016787">
    <property type="term" value="F:hydrolase activity"/>
    <property type="evidence" value="ECO:0007669"/>
    <property type="project" value="UniProtKB-KW"/>
</dbReference>
<dbReference type="Proteomes" id="UP000265566">
    <property type="component" value="Chromosome 1"/>
</dbReference>
<dbReference type="GO" id="GO:0005634">
    <property type="term" value="C:nucleus"/>
    <property type="evidence" value="ECO:0000318"/>
    <property type="project" value="GO_Central"/>
</dbReference>
<dbReference type="InterPro" id="IPR001650">
    <property type="entry name" value="Helicase_C-like"/>
</dbReference>
<feature type="compositionally biased region" description="Basic and acidic residues" evidence="16">
    <location>
        <begin position="967"/>
        <end position="977"/>
    </location>
</feature>
<evidence type="ECO:0000256" key="6">
    <source>
        <dbReference type="ARBA" id="ARBA00022806"/>
    </source>
</evidence>
<dbReference type="Gramene" id="rna3889">
    <property type="protein sequence ID" value="RHN80016.1"/>
    <property type="gene ID" value="gene3889"/>
</dbReference>
<evidence type="ECO:0000256" key="10">
    <source>
        <dbReference type="ARBA" id="ARBA00023163"/>
    </source>
</evidence>
<evidence type="ECO:0000313" key="21">
    <source>
        <dbReference type="EnsemblPlants" id="KEH42504"/>
    </source>
</evidence>
<evidence type="ECO:0000313" key="19">
    <source>
        <dbReference type="EMBL" id="KEH42504.1"/>
    </source>
</evidence>
<evidence type="ECO:0000313" key="22">
    <source>
        <dbReference type="Proteomes" id="UP000002051"/>
    </source>
</evidence>
<evidence type="ECO:0000256" key="15">
    <source>
        <dbReference type="SAM" id="Coils"/>
    </source>
</evidence>
<dbReference type="SUPFAM" id="SSF52540">
    <property type="entry name" value="P-loop containing nucleoside triphosphate hydrolases"/>
    <property type="match status" value="2"/>
</dbReference>
<keyword evidence="4" id="KW-0227">DNA damage</keyword>
<proteinExistence type="inferred from homology"/>
<reference evidence="19 22" key="2">
    <citation type="journal article" date="2014" name="BMC Genomics">
        <title>An improved genome release (version Mt4.0) for the model legume Medicago truncatula.</title>
        <authorList>
            <person name="Tang H."/>
            <person name="Krishnakumar V."/>
            <person name="Bidwell S."/>
            <person name="Rosen B."/>
            <person name="Chan A."/>
            <person name="Zhou S."/>
            <person name="Gentzbittel L."/>
            <person name="Childs K.L."/>
            <person name="Yandell M."/>
            <person name="Gundlach H."/>
            <person name="Mayer K.F."/>
            <person name="Schwartz D.C."/>
            <person name="Town C.D."/>
        </authorList>
    </citation>
    <scope>GENOME REANNOTATION</scope>
    <source>
        <strain evidence="19">A17</strain>
        <strain evidence="21 22">cv. Jemalong A17</strain>
    </source>
</reference>
<comment type="similarity">
    <text evidence="2">Belongs to the SNF2/RAD54 helicase family.</text>
</comment>
<gene>
    <name evidence="21" type="primary">25484243</name>
    <name evidence="19" type="ordered locus">MTR_1g069755</name>
    <name evidence="20" type="ORF">MtrunA17_Chr1g0183681</name>
</gene>
<dbReference type="HOGENOM" id="CLU_000315_7_0_1"/>
<feature type="compositionally biased region" description="Basic residues" evidence="16">
    <location>
        <begin position="318"/>
        <end position="332"/>
    </location>
</feature>
<evidence type="ECO:0000256" key="2">
    <source>
        <dbReference type="ARBA" id="ARBA00007025"/>
    </source>
</evidence>
<keyword evidence="9" id="KW-0238">DNA-binding</keyword>
<evidence type="ECO:0000256" key="7">
    <source>
        <dbReference type="ARBA" id="ARBA00022840"/>
    </source>
</evidence>
<dbReference type="EC" id="3.6.4.12" evidence="20"/>
<dbReference type="GO" id="GO:0005524">
    <property type="term" value="F:ATP binding"/>
    <property type="evidence" value="ECO:0007669"/>
    <property type="project" value="UniProtKB-KW"/>
</dbReference>
<dbReference type="KEGG" id="mtr:25484243"/>
<evidence type="ECO:0000256" key="8">
    <source>
        <dbReference type="ARBA" id="ARBA00023015"/>
    </source>
</evidence>
<comment type="subcellular location">
    <subcellularLocation>
        <location evidence="1">Nucleus</location>
    </subcellularLocation>
</comment>
<dbReference type="GO" id="GO:0006283">
    <property type="term" value="P:transcription-coupled nucleotide-excision repair"/>
    <property type="evidence" value="ECO:0000318"/>
    <property type="project" value="GO_Central"/>
</dbReference>
<comment type="function">
    <text evidence="13">Essential factor involved in transcription-coupled nucleotide excision repair (TCR) which allows RNA polymerase II-blocking lesions to be rapidly removed from the transcribed strand of active genes. Upon DNA-binding, it locally modifies DNA conformation by wrapping the DNA around itself, thereby modifying the interface between stalled RNA polymerase II and DNA. It is required for transcription-coupled repair complex formation.</text>
</comment>
<feature type="domain" description="Helicase C-terminal" evidence="18">
    <location>
        <begin position="739"/>
        <end position="898"/>
    </location>
</feature>
<dbReference type="CDD" id="cd18000">
    <property type="entry name" value="DEXHc_ERCC6"/>
    <property type="match status" value="1"/>
</dbReference>
<dbReference type="GO" id="GO:0003677">
    <property type="term" value="F:DNA binding"/>
    <property type="evidence" value="ECO:0007669"/>
    <property type="project" value="UniProtKB-KW"/>
</dbReference>
<dbReference type="CDD" id="cd22254">
    <property type="entry name" value="CSB_WHD"/>
    <property type="match status" value="1"/>
</dbReference>
<dbReference type="FunFam" id="3.40.50.300:FF:000863">
    <property type="entry name" value="DNA excision repair protein ERCC-6"/>
    <property type="match status" value="1"/>
</dbReference>
<keyword evidence="6 20" id="KW-0347">Helicase</keyword>
<evidence type="ECO:0000259" key="18">
    <source>
        <dbReference type="PROSITE" id="PS51194"/>
    </source>
</evidence>
<dbReference type="SMART" id="SM00487">
    <property type="entry name" value="DEXDc"/>
    <property type="match status" value="1"/>
</dbReference>
<evidence type="ECO:0000313" key="20">
    <source>
        <dbReference type="EMBL" id="RHN80016.1"/>
    </source>
</evidence>
<dbReference type="Pfam" id="PF00176">
    <property type="entry name" value="SNF2-rel_dom"/>
    <property type="match status" value="1"/>
</dbReference>
<reference evidence="20" key="4">
    <citation type="journal article" date="2018" name="Nat. Plants">
        <title>Whole-genome landscape of Medicago truncatula symbiotic genes.</title>
        <authorList>
            <person name="Pecrix Y."/>
            <person name="Gamas P."/>
            <person name="Carrere S."/>
        </authorList>
    </citation>
    <scope>NUCLEOTIDE SEQUENCE</scope>
    <source>
        <tissue evidence="20">Leaves</tissue>
    </source>
</reference>
<feature type="compositionally biased region" description="Polar residues" evidence="16">
    <location>
        <begin position="343"/>
        <end position="355"/>
    </location>
</feature>
<evidence type="ECO:0000256" key="16">
    <source>
        <dbReference type="SAM" id="MobiDB-lite"/>
    </source>
</evidence>
<protein>
    <submittedName>
        <fullName evidence="19">DNA repair and recombination protein RAD26</fullName>
    </submittedName>
    <submittedName>
        <fullName evidence="20">Putative DNA helicase chromatin remodeling SNF2 family</fullName>
        <ecNumber evidence="20">3.6.4.12</ecNumber>
    </submittedName>
</protein>
<reference evidence="19 22" key="1">
    <citation type="journal article" date="2011" name="Nature">
        <title>The Medicago genome provides insight into the evolution of rhizobial symbioses.</title>
        <authorList>
            <person name="Young N.D."/>
            <person name="Debelle F."/>
            <person name="Oldroyd G.E."/>
            <person name="Geurts R."/>
            <person name="Cannon S.B."/>
            <person name="Udvardi M.K."/>
            <person name="Benedito V.A."/>
            <person name="Mayer K.F."/>
            <person name="Gouzy J."/>
            <person name="Schoof H."/>
            <person name="Van de Peer Y."/>
            <person name="Proost S."/>
            <person name="Cook D.R."/>
            <person name="Meyers B.C."/>
            <person name="Spannagl M."/>
            <person name="Cheung F."/>
            <person name="De Mita S."/>
            <person name="Krishnakumar V."/>
            <person name="Gundlach H."/>
            <person name="Zhou S."/>
            <person name="Mudge J."/>
            <person name="Bharti A.K."/>
            <person name="Murray J.D."/>
            <person name="Naoumkina M.A."/>
            <person name="Rosen B."/>
            <person name="Silverstein K.A."/>
            <person name="Tang H."/>
            <person name="Rombauts S."/>
            <person name="Zhao P.X."/>
            <person name="Zhou P."/>
            <person name="Barbe V."/>
            <person name="Bardou P."/>
            <person name="Bechner M."/>
            <person name="Bellec A."/>
            <person name="Berger A."/>
            <person name="Berges H."/>
            <person name="Bidwell S."/>
            <person name="Bisseling T."/>
            <person name="Choisne N."/>
            <person name="Couloux A."/>
            <person name="Denny R."/>
            <person name="Deshpande S."/>
            <person name="Dai X."/>
            <person name="Doyle J.J."/>
            <person name="Dudez A.M."/>
            <person name="Farmer A.D."/>
            <person name="Fouteau S."/>
            <person name="Franken C."/>
            <person name="Gibelin C."/>
            <person name="Gish J."/>
            <person name="Goldstein S."/>
            <person name="Gonzalez A.J."/>
            <person name="Green P.J."/>
            <person name="Hallab A."/>
            <person name="Hartog M."/>
            <person name="Hua A."/>
            <person name="Humphray S.J."/>
            <person name="Jeong D.H."/>
            <person name="Jing Y."/>
            <person name="Jocker A."/>
            <person name="Kenton S.M."/>
            <person name="Kim D.J."/>
            <person name="Klee K."/>
            <person name="Lai H."/>
            <person name="Lang C."/>
            <person name="Lin S."/>
            <person name="Macmil S.L."/>
            <person name="Magdelenat G."/>
            <person name="Matthews L."/>
            <person name="McCorrison J."/>
            <person name="Monaghan E.L."/>
            <person name="Mun J.H."/>
            <person name="Najar F.Z."/>
            <person name="Nicholson C."/>
            <person name="Noirot C."/>
            <person name="O'Bleness M."/>
            <person name="Paule C.R."/>
            <person name="Poulain J."/>
            <person name="Prion F."/>
            <person name="Qin B."/>
            <person name="Qu C."/>
            <person name="Retzel E.F."/>
            <person name="Riddle C."/>
            <person name="Sallet E."/>
            <person name="Samain S."/>
            <person name="Samson N."/>
            <person name="Sanders I."/>
            <person name="Saurat O."/>
            <person name="Scarpelli C."/>
            <person name="Schiex T."/>
            <person name="Segurens B."/>
            <person name="Severin A.J."/>
            <person name="Sherrier D.J."/>
            <person name="Shi R."/>
            <person name="Sims S."/>
            <person name="Singer S.R."/>
            <person name="Sinharoy S."/>
            <person name="Sterck L."/>
            <person name="Viollet A."/>
            <person name="Wang B.B."/>
            <person name="Wang K."/>
            <person name="Wang M."/>
            <person name="Wang X."/>
            <person name="Warfsmann J."/>
            <person name="Weissenbach J."/>
            <person name="White D.D."/>
            <person name="White J.D."/>
            <person name="Wiley G.B."/>
            <person name="Wincker P."/>
            <person name="Xing Y."/>
            <person name="Yang L."/>
            <person name="Yao Z."/>
            <person name="Ying F."/>
            <person name="Zhai J."/>
            <person name="Zhou L."/>
            <person name="Zuber A."/>
            <person name="Denarie J."/>
            <person name="Dixon R.A."/>
            <person name="May G.D."/>
            <person name="Schwartz D.C."/>
            <person name="Rogers J."/>
            <person name="Quetier F."/>
            <person name="Town C.D."/>
            <person name="Roe B.A."/>
        </authorList>
    </citation>
    <scope>NUCLEOTIDE SEQUENCE [LARGE SCALE GENOMIC DNA]</scope>
    <source>
        <strain evidence="19">A17</strain>
        <strain evidence="21 22">cv. Jemalong A17</strain>
    </source>
</reference>
<evidence type="ECO:0000256" key="13">
    <source>
        <dbReference type="ARBA" id="ARBA00058253"/>
    </source>
</evidence>
<keyword evidence="22" id="KW-1185">Reference proteome</keyword>
<dbReference type="GO" id="GO:0140658">
    <property type="term" value="F:ATP-dependent chromatin remodeler activity"/>
    <property type="evidence" value="ECO:0000318"/>
    <property type="project" value="GO_Central"/>
</dbReference>
<feature type="compositionally biased region" description="Acidic residues" evidence="16">
    <location>
        <begin position="96"/>
        <end position="108"/>
    </location>
</feature>
<evidence type="ECO:0000256" key="3">
    <source>
        <dbReference type="ARBA" id="ARBA00022741"/>
    </source>
</evidence>
<accession>A0A072VKG4</accession>
<feature type="compositionally biased region" description="Polar residues" evidence="16">
    <location>
        <begin position="1067"/>
        <end position="1076"/>
    </location>
</feature>
<sequence length="1215" mass="136603">MEEEQDRILLSTLGVQSANPEDIERHIFDTARNDSVNVTEDKGNNVENECERLPENVDPLSKAKAELHQKLRAIEFEIGAVSSTIERPRDVVKSEECEENENLEEGIDEGGGSELQRVLAADRLRSLKKTKAQLEKELKSLSKDCDLKSTESKKVIFSLVKEDRKPKKKLIDDKKVSKRPAKRFKTVSFDDDDDFDAVLDAASAGFVETERDELVRKGMFTPFHKLKGFERGIQQPEASTSRNAVEQENTNDLAYSSVERAARSFSQAAKVRPTSKLLRPEEVPKLDAPTIPFRRLKKPMQLPKPLDDNEGDLNTDSKRKKKRPGPGRKWTKRVSSEDRQLGESENANGCLDNSSCESLEEANDVELSEHESSYVTLEGGLKIPDNIFEALFDYQKVGVQWMWELHCQRAGGIIGDEMGLGKTIQVLSFLGALHFSGMYKPSIIVCPVTLLRQWKREAKKWYPKFHVELLHDSAQDLASKKKRAESDGTDSESNSSSDNDYEKSVPSKNTRKWETLINRVMRSESGLLITTYEQLRILGDQLLNIEWGYAVLDEGHKIRNPNAEVTLACKQLQTVHRIIMTGAPIQNKLSELWSLFDFVFPGKLGVLPVFEAEFAVPIRVGGYSNASPLQVSTAYRCAVVLRDLIMPYLLRRMKADVNAQLPKKTEHVLFCSLTSEQVSAYRAFLASTEVEEILDGGRNSLYGIDVMRKICNHPDLLEREQASSNPDYGNPERSGKMKVVAQVLNVWKEQGHRVLLFTQTQQMLDIFEKYLTTFGHIYRRMDGLTPVKQRMALMDEFNASSEIFVFILTTKVGGLGTNLTGADRVIIFDPDWNPSTDMQARERAWRIGQKRDVTIYRLITRGTIEEKVYHRQIYKHFLTNKILKNPQQKRFFKARDMKDLFVLNVDGETGSTETANIFSQISEDVNIIGAHQENQDNNEYSQTAELASEDDAVGDDGKSCRTSSRGKGKEKVDKSNGVDEEANVLKSLFDANGIHSAMNHDLIMDAHDEEKMRLDEEASKVAQRAAEALRQSRMIRNHESVSVPTWTGRSGAAGAPSSVRRKFGSTVKPQLLNNSKASDESPSRGSNKFNGYAAGASSGKALSSADILSKIRGNQEKAISAGLEHQFGQSRSVDVRTSKAPENSSGFQPEVMIRKICTFFQQKGGSCSSDSIVQHFKDRIPSKDLPLFKNMLKEIATLHKGSNGTHWVLKPDYQV</sequence>
<keyword evidence="8" id="KW-0805">Transcription regulation</keyword>
<dbReference type="PANTHER" id="PTHR45629">
    <property type="entry name" value="SNF2/RAD54 FAMILY MEMBER"/>
    <property type="match status" value="1"/>
</dbReference>
<dbReference type="InterPro" id="IPR058951">
    <property type="entry name" value="WHD_Rad26_CSB-like"/>
</dbReference>
<dbReference type="OrthoDB" id="413460at2759"/>
<keyword evidence="12" id="KW-0539">Nucleus</keyword>
<dbReference type="PANTHER" id="PTHR45629:SF7">
    <property type="entry name" value="DNA EXCISION REPAIR PROTEIN ERCC-6-RELATED"/>
    <property type="match status" value="1"/>
</dbReference>
<dbReference type="GO" id="GO:0003678">
    <property type="term" value="F:DNA helicase activity"/>
    <property type="evidence" value="ECO:0007669"/>
    <property type="project" value="UniProtKB-EC"/>
</dbReference>
<dbReference type="CDD" id="cd18793">
    <property type="entry name" value="SF2_C_SNF"/>
    <property type="match status" value="1"/>
</dbReference>
<dbReference type="Gene3D" id="3.40.50.10810">
    <property type="entry name" value="Tandem AAA-ATPase domain"/>
    <property type="match status" value="1"/>
</dbReference>
<feature type="region of interest" description="Disordered" evidence="16">
    <location>
        <begin position="939"/>
        <end position="978"/>
    </location>
</feature>
<dbReference type="InterPro" id="IPR014001">
    <property type="entry name" value="Helicase_ATP-bd"/>
</dbReference>
<feature type="domain" description="Helicase ATP-binding" evidence="17">
    <location>
        <begin position="403"/>
        <end position="602"/>
    </location>
</feature>
<dbReference type="Proteomes" id="UP000002051">
    <property type="component" value="Unassembled WGS sequence"/>
</dbReference>
<organism evidence="19 22">
    <name type="scientific">Medicago truncatula</name>
    <name type="common">Barrel medic</name>
    <name type="synonym">Medicago tribuloides</name>
    <dbReference type="NCBI Taxonomy" id="3880"/>
    <lineage>
        <taxon>Eukaryota</taxon>
        <taxon>Viridiplantae</taxon>
        <taxon>Streptophyta</taxon>
        <taxon>Embryophyta</taxon>
        <taxon>Tracheophyta</taxon>
        <taxon>Spermatophyta</taxon>
        <taxon>Magnoliopsida</taxon>
        <taxon>eudicotyledons</taxon>
        <taxon>Gunneridae</taxon>
        <taxon>Pentapetalae</taxon>
        <taxon>rosids</taxon>
        <taxon>fabids</taxon>
        <taxon>Fabales</taxon>
        <taxon>Fabaceae</taxon>
        <taxon>Papilionoideae</taxon>
        <taxon>50 kb inversion clade</taxon>
        <taxon>NPAAA clade</taxon>
        <taxon>Hologalegina</taxon>
        <taxon>IRL clade</taxon>
        <taxon>Trifolieae</taxon>
        <taxon>Medicago</taxon>
    </lineage>
</organism>
<keyword evidence="11" id="KW-0234">DNA repair</keyword>
<dbReference type="Pfam" id="PF00271">
    <property type="entry name" value="Helicase_C"/>
    <property type="match status" value="1"/>
</dbReference>
<keyword evidence="15" id="KW-0175">Coiled coil</keyword>
<feature type="region of interest" description="Disordered" evidence="16">
    <location>
        <begin position="289"/>
        <end position="355"/>
    </location>
</feature>
<dbReference type="InterPro" id="IPR050496">
    <property type="entry name" value="SNF2_RAD54_helicase_repair"/>
</dbReference>
<evidence type="ECO:0000256" key="1">
    <source>
        <dbReference type="ARBA" id="ARBA00004123"/>
    </source>
</evidence>
<dbReference type="Gene3D" id="3.40.50.300">
    <property type="entry name" value="P-loop containing nucleotide triphosphate hydrolases"/>
    <property type="match status" value="1"/>
</dbReference>
<dbReference type="InterPro" id="IPR027417">
    <property type="entry name" value="P-loop_NTPase"/>
</dbReference>
<evidence type="ECO:0000256" key="12">
    <source>
        <dbReference type="ARBA" id="ARBA00023242"/>
    </source>
</evidence>
<dbReference type="SMART" id="SM00490">
    <property type="entry name" value="HELICc"/>
    <property type="match status" value="1"/>
</dbReference>
<feature type="coiled-coil region" evidence="15">
    <location>
        <begin position="117"/>
        <end position="151"/>
    </location>
</feature>
<feature type="region of interest" description="Disordered" evidence="16">
    <location>
        <begin position="480"/>
        <end position="506"/>
    </location>
</feature>
<dbReference type="PROSITE" id="PS51194">
    <property type="entry name" value="HELICASE_CTER"/>
    <property type="match status" value="1"/>
</dbReference>
<dbReference type="STRING" id="3880.A0A072VKG4"/>
<evidence type="ECO:0000256" key="11">
    <source>
        <dbReference type="ARBA" id="ARBA00023204"/>
    </source>
</evidence>
<evidence type="ECO:0000256" key="4">
    <source>
        <dbReference type="ARBA" id="ARBA00022763"/>
    </source>
</evidence>
<evidence type="ECO:0000259" key="17">
    <source>
        <dbReference type="PROSITE" id="PS51192"/>
    </source>
</evidence>
<feature type="region of interest" description="Disordered" evidence="16">
    <location>
        <begin position="1043"/>
        <end position="1097"/>
    </location>
</feature>
<dbReference type="InterPro" id="IPR038718">
    <property type="entry name" value="SNF2-like_sf"/>
</dbReference>
<evidence type="ECO:0000256" key="9">
    <source>
        <dbReference type="ARBA" id="ARBA00023125"/>
    </source>
</evidence>
<keyword evidence="10" id="KW-0804">Transcription</keyword>
<dbReference type="Pfam" id="PF25875">
    <property type="entry name" value="WHD_Rad26_CSB"/>
    <property type="match status" value="1"/>
</dbReference>
<dbReference type="EMBL" id="CM001217">
    <property type="protein sequence ID" value="KEH42504.1"/>
    <property type="molecule type" value="Genomic_DNA"/>
</dbReference>
<reference evidence="21" key="3">
    <citation type="submission" date="2015-04" db="UniProtKB">
        <authorList>
            <consortium name="EnsemblPlants"/>
        </authorList>
    </citation>
    <scope>IDENTIFICATION</scope>
    <source>
        <strain evidence="21">cv. Jemalong A17</strain>
    </source>
</reference>
<feature type="region of interest" description="Disordered" evidence="16">
    <location>
        <begin position="90"/>
        <end position="111"/>
    </location>
</feature>
<dbReference type="FunFam" id="3.40.50.10810:FF:000034">
    <property type="entry name" value="Protein CHROMATIN REMODELING 8"/>
    <property type="match status" value="1"/>
</dbReference>
<comment type="subunit">
    <text evidence="14">Homodimer. Binds DNA.</text>
</comment>
<name>A0A072VKG4_MEDTR</name>
<dbReference type="EMBL" id="PSQE01000001">
    <property type="protein sequence ID" value="RHN80016.1"/>
    <property type="molecule type" value="Genomic_DNA"/>
</dbReference>
<evidence type="ECO:0000256" key="5">
    <source>
        <dbReference type="ARBA" id="ARBA00022801"/>
    </source>
</evidence>
<dbReference type="InterPro" id="IPR000330">
    <property type="entry name" value="SNF2_N"/>
</dbReference>
<dbReference type="AlphaFoldDB" id="A0A072VKG4"/>